<reference evidence="2 3" key="1">
    <citation type="journal article" date="2017" name="Nat. Commun.">
        <title>Genome assembly with in vitro proximity ligation data and whole-genome triplication in lettuce.</title>
        <authorList>
            <person name="Reyes-Chin-Wo S."/>
            <person name="Wang Z."/>
            <person name="Yang X."/>
            <person name="Kozik A."/>
            <person name="Arikit S."/>
            <person name="Song C."/>
            <person name="Xia L."/>
            <person name="Froenicke L."/>
            <person name="Lavelle D.O."/>
            <person name="Truco M.J."/>
            <person name="Xia R."/>
            <person name="Zhu S."/>
            <person name="Xu C."/>
            <person name="Xu H."/>
            <person name="Xu X."/>
            <person name="Cox K."/>
            <person name="Korf I."/>
            <person name="Meyers B.C."/>
            <person name="Michelmore R.W."/>
        </authorList>
    </citation>
    <scope>NUCLEOTIDE SEQUENCE [LARGE SCALE GENOMIC DNA]</scope>
    <source>
        <strain evidence="3">cv. Salinas</strain>
        <tissue evidence="2">Seedlings</tissue>
    </source>
</reference>
<sequence>MTTPDHEMSGWCARNFFVATWTTDALTGWSNNGLTDGLATCINPFANPTVTHHHYVDEKSISSAIGDARQEKMQSSQFLLIPHLLLSSHRQQLSEHRRHPYRLSFRYLISTADNSPIRNTKERLINDISVPKSTPLTRDQEQKSKKDGDQQKKKIKKNDQKIGGFDIEEENFIDKNVGRFDFG</sequence>
<dbReference type="EMBL" id="NBSK02000002">
    <property type="protein sequence ID" value="KAJ0220105.1"/>
    <property type="molecule type" value="Genomic_DNA"/>
</dbReference>
<evidence type="ECO:0000256" key="1">
    <source>
        <dbReference type="SAM" id="MobiDB-lite"/>
    </source>
</evidence>
<protein>
    <submittedName>
        <fullName evidence="2">Uncharacterized protein</fullName>
    </submittedName>
</protein>
<comment type="caution">
    <text evidence="2">The sequence shown here is derived from an EMBL/GenBank/DDBJ whole genome shotgun (WGS) entry which is preliminary data.</text>
</comment>
<proteinExistence type="predicted"/>
<dbReference type="AlphaFoldDB" id="A0A9R1XM99"/>
<feature type="compositionally biased region" description="Basic and acidic residues" evidence="1">
    <location>
        <begin position="138"/>
        <end position="160"/>
    </location>
</feature>
<dbReference type="Proteomes" id="UP000235145">
    <property type="component" value="Unassembled WGS sequence"/>
</dbReference>
<evidence type="ECO:0000313" key="2">
    <source>
        <dbReference type="EMBL" id="KAJ0220105.1"/>
    </source>
</evidence>
<gene>
    <name evidence="2" type="ORF">LSAT_V11C200054360</name>
</gene>
<keyword evidence="3" id="KW-1185">Reference proteome</keyword>
<evidence type="ECO:0000313" key="3">
    <source>
        <dbReference type="Proteomes" id="UP000235145"/>
    </source>
</evidence>
<feature type="region of interest" description="Disordered" evidence="1">
    <location>
        <begin position="120"/>
        <end position="161"/>
    </location>
</feature>
<organism evidence="2 3">
    <name type="scientific">Lactuca sativa</name>
    <name type="common">Garden lettuce</name>
    <dbReference type="NCBI Taxonomy" id="4236"/>
    <lineage>
        <taxon>Eukaryota</taxon>
        <taxon>Viridiplantae</taxon>
        <taxon>Streptophyta</taxon>
        <taxon>Embryophyta</taxon>
        <taxon>Tracheophyta</taxon>
        <taxon>Spermatophyta</taxon>
        <taxon>Magnoliopsida</taxon>
        <taxon>eudicotyledons</taxon>
        <taxon>Gunneridae</taxon>
        <taxon>Pentapetalae</taxon>
        <taxon>asterids</taxon>
        <taxon>campanulids</taxon>
        <taxon>Asterales</taxon>
        <taxon>Asteraceae</taxon>
        <taxon>Cichorioideae</taxon>
        <taxon>Cichorieae</taxon>
        <taxon>Lactucinae</taxon>
        <taxon>Lactuca</taxon>
    </lineage>
</organism>
<name>A0A9R1XM99_LACSA</name>
<accession>A0A9R1XM99</accession>